<feature type="domain" description="Type I restriction modification DNA specificity" evidence="4">
    <location>
        <begin position="9"/>
        <end position="184"/>
    </location>
</feature>
<evidence type="ECO:0000313" key="5">
    <source>
        <dbReference type="EMBL" id="OHA21454.1"/>
    </source>
</evidence>
<dbReference type="InterPro" id="IPR000055">
    <property type="entry name" value="Restrct_endonuc_typeI_TRD"/>
</dbReference>
<dbReference type="InterPro" id="IPR052021">
    <property type="entry name" value="Type-I_RS_S_subunit"/>
</dbReference>
<name>A0A1G2MCL4_9BACT</name>
<evidence type="ECO:0000256" key="3">
    <source>
        <dbReference type="ARBA" id="ARBA00023125"/>
    </source>
</evidence>
<dbReference type="PANTHER" id="PTHR30408:SF13">
    <property type="entry name" value="TYPE I RESTRICTION ENZYME HINDI SPECIFICITY SUBUNIT"/>
    <property type="match status" value="1"/>
</dbReference>
<gene>
    <name evidence="5" type="ORF">A2W52_01990</name>
</gene>
<dbReference type="GO" id="GO:0009307">
    <property type="term" value="P:DNA restriction-modification system"/>
    <property type="evidence" value="ECO:0007669"/>
    <property type="project" value="UniProtKB-KW"/>
</dbReference>
<protein>
    <recommendedName>
        <fullName evidence="4">Type I restriction modification DNA specificity domain-containing protein</fullName>
    </recommendedName>
</protein>
<dbReference type="CDD" id="cd17260">
    <property type="entry name" value="RMtype1_S_EcoEI-TRD1-CR1_like"/>
    <property type="match status" value="1"/>
</dbReference>
<dbReference type="PANTHER" id="PTHR30408">
    <property type="entry name" value="TYPE-1 RESTRICTION ENZYME ECOKI SPECIFICITY PROTEIN"/>
    <property type="match status" value="1"/>
</dbReference>
<evidence type="ECO:0000256" key="2">
    <source>
        <dbReference type="ARBA" id="ARBA00022747"/>
    </source>
</evidence>
<organism evidence="5 6">
    <name type="scientific">Candidatus Taylorbacteria bacterium RIFCSPHIGHO2_02_49_25</name>
    <dbReference type="NCBI Taxonomy" id="1802305"/>
    <lineage>
        <taxon>Bacteria</taxon>
        <taxon>Candidatus Tayloriibacteriota</taxon>
    </lineage>
</organism>
<keyword evidence="3" id="KW-0238">DNA-binding</keyword>
<dbReference type="EMBL" id="MHRJ01000044">
    <property type="protein sequence ID" value="OHA21454.1"/>
    <property type="molecule type" value="Genomic_DNA"/>
</dbReference>
<reference evidence="5 6" key="1">
    <citation type="journal article" date="2016" name="Nat. Commun.">
        <title>Thousands of microbial genomes shed light on interconnected biogeochemical processes in an aquifer system.</title>
        <authorList>
            <person name="Anantharaman K."/>
            <person name="Brown C.T."/>
            <person name="Hug L.A."/>
            <person name="Sharon I."/>
            <person name="Castelle C.J."/>
            <person name="Probst A.J."/>
            <person name="Thomas B.C."/>
            <person name="Singh A."/>
            <person name="Wilkins M.J."/>
            <person name="Karaoz U."/>
            <person name="Brodie E.L."/>
            <person name="Williams K.H."/>
            <person name="Hubbard S.S."/>
            <person name="Banfield J.F."/>
        </authorList>
    </citation>
    <scope>NUCLEOTIDE SEQUENCE [LARGE SCALE GENOMIC DNA]</scope>
</reference>
<feature type="domain" description="Type I restriction modification DNA specificity" evidence="4">
    <location>
        <begin position="217"/>
        <end position="400"/>
    </location>
</feature>
<proteinExistence type="inferred from homology"/>
<keyword evidence="2" id="KW-0680">Restriction system</keyword>
<dbReference type="Gene3D" id="3.90.220.20">
    <property type="entry name" value="DNA methylase specificity domains"/>
    <property type="match status" value="2"/>
</dbReference>
<dbReference type="Proteomes" id="UP000176493">
    <property type="component" value="Unassembled WGS sequence"/>
</dbReference>
<evidence type="ECO:0000259" key="4">
    <source>
        <dbReference type="Pfam" id="PF01420"/>
    </source>
</evidence>
<accession>A0A1G2MCL4</accession>
<dbReference type="AlphaFoldDB" id="A0A1G2MCL4"/>
<comment type="similarity">
    <text evidence="1">Belongs to the type-I restriction system S methylase family.</text>
</comment>
<dbReference type="Pfam" id="PF01420">
    <property type="entry name" value="Methylase_S"/>
    <property type="match status" value="2"/>
</dbReference>
<comment type="caution">
    <text evidence="5">The sequence shown here is derived from an EMBL/GenBank/DDBJ whole genome shotgun (WGS) entry which is preliminary data.</text>
</comment>
<evidence type="ECO:0000313" key="6">
    <source>
        <dbReference type="Proteomes" id="UP000176493"/>
    </source>
</evidence>
<evidence type="ECO:0000256" key="1">
    <source>
        <dbReference type="ARBA" id="ARBA00010923"/>
    </source>
</evidence>
<dbReference type="GO" id="GO:0003677">
    <property type="term" value="F:DNA binding"/>
    <property type="evidence" value="ECO:0007669"/>
    <property type="project" value="UniProtKB-KW"/>
</dbReference>
<sequence>MTKTKSQSKTWRKVRLGEFANINPTVQIQRGKEYPFLDMADVAPLSRTTNWQKRKVFKGSGARFEENDTLFARITPCLENGKITQAQELKSPAFGSTEFYVLRGKQGISNSDFIHYLSRTFRIRKLAEGSMVGASGRQRVERAAFENIEVEVPENLETQKRIADILSAFDDKIELNNKISKNLEATAQAIFKEWFVNFKFPGHEKIKMVDSELGKIPEGWEVKKLADIVGLDKGISYKGSGLNKSGMPMINLGCFMRGGKFSYDNLKYYSGDYKPRHIAEIGDLLVSNTDITQEREIIGNPVIVEEWLGNKKYLFTHHIYILRPKSDLNKTFLYYLLRQSAFRARVIGAAAGTNILGLSKEAISSFEIIIPPAELVEKFTAMASQILEKISSIKHENQKLSALRDLLLPKLMSGEIKI</sequence>
<dbReference type="InterPro" id="IPR044946">
    <property type="entry name" value="Restrct_endonuc_typeI_TRD_sf"/>
</dbReference>
<dbReference type="SUPFAM" id="SSF116734">
    <property type="entry name" value="DNA methylase specificity domain"/>
    <property type="match status" value="2"/>
</dbReference>